<reference evidence="3" key="1">
    <citation type="submission" date="2021-05" db="EMBL/GenBank/DDBJ databases">
        <title>Whole genome sequence of Curtobacterium flaccumfaciens pv. flaccumfaciens strain CFBP 3417.</title>
        <authorList>
            <person name="Osdaghi E."/>
            <person name="Taghouti G."/>
            <person name="Portier P."/>
            <person name="Fazliarab A."/>
            <person name="Taghavi S.M."/>
            <person name="Briand M."/>
            <person name="Le-Saux M."/>
            <person name="Jacques M.-A."/>
        </authorList>
    </citation>
    <scope>NUCLEOTIDE SEQUENCE</scope>
    <source>
        <strain evidence="3">CFBP 3417</strain>
    </source>
</reference>
<proteinExistence type="predicted"/>
<feature type="domain" description="YrhK" evidence="2">
    <location>
        <begin position="23"/>
        <end position="76"/>
    </location>
</feature>
<keyword evidence="1" id="KW-1133">Transmembrane helix</keyword>
<protein>
    <submittedName>
        <fullName evidence="3">YrhK family protein</fullName>
    </submittedName>
</protein>
<dbReference type="AlphaFoldDB" id="A0A9Q2ZKC7"/>
<name>A0A9Q2ZKC7_9MICO</name>
<dbReference type="Pfam" id="PF14145">
    <property type="entry name" value="YrhK"/>
    <property type="match status" value="1"/>
</dbReference>
<accession>A0A9Q2ZKC7</accession>
<evidence type="ECO:0000313" key="4">
    <source>
        <dbReference type="Proteomes" id="UP000709437"/>
    </source>
</evidence>
<feature type="transmembrane region" description="Helical" evidence="1">
    <location>
        <begin position="21"/>
        <end position="47"/>
    </location>
</feature>
<keyword evidence="1" id="KW-0472">Membrane</keyword>
<gene>
    <name evidence="3" type="ORF">KK103_07715</name>
</gene>
<comment type="caution">
    <text evidence="3">The sequence shown here is derived from an EMBL/GenBank/DDBJ whole genome shotgun (WGS) entry which is preliminary data.</text>
</comment>
<feature type="transmembrane region" description="Helical" evidence="1">
    <location>
        <begin position="53"/>
        <end position="71"/>
    </location>
</feature>
<dbReference type="RefSeq" id="WP_017886936.1">
    <property type="nucleotide sequence ID" value="NZ_JAHEWX010000007.1"/>
</dbReference>
<evidence type="ECO:0000259" key="2">
    <source>
        <dbReference type="Pfam" id="PF14145"/>
    </source>
</evidence>
<evidence type="ECO:0000256" key="1">
    <source>
        <dbReference type="SAM" id="Phobius"/>
    </source>
</evidence>
<organism evidence="3 4">
    <name type="scientific">Curtobacterium flaccumfaciens pv. flaccumfaciens</name>
    <dbReference type="NCBI Taxonomy" id="138532"/>
    <lineage>
        <taxon>Bacteria</taxon>
        <taxon>Bacillati</taxon>
        <taxon>Actinomycetota</taxon>
        <taxon>Actinomycetes</taxon>
        <taxon>Micrococcales</taxon>
        <taxon>Microbacteriaceae</taxon>
        <taxon>Curtobacterium</taxon>
    </lineage>
</organism>
<keyword evidence="1" id="KW-0812">Transmembrane</keyword>
<dbReference type="EMBL" id="JAHEWX010000007">
    <property type="protein sequence ID" value="MBT1541641.1"/>
    <property type="molecule type" value="Genomic_DNA"/>
</dbReference>
<dbReference type="Proteomes" id="UP000709437">
    <property type="component" value="Unassembled WGS sequence"/>
</dbReference>
<evidence type="ECO:0000313" key="3">
    <source>
        <dbReference type="EMBL" id="MBT1541641.1"/>
    </source>
</evidence>
<sequence length="94" mass="10641">MAQDERDIALRVGHEELRIRGLYETISIVNDVMVALWFIVGSVLFFSESTTTAGTWLFLIGSIQLLIRPVIRLSRRLHLGRVGRGNPSESARDF</sequence>
<dbReference type="InterPro" id="IPR025424">
    <property type="entry name" value="YrhK_domain"/>
</dbReference>